<dbReference type="EMBL" id="LR798231">
    <property type="protein sequence ID" value="CAB5208760.1"/>
    <property type="molecule type" value="Genomic_DNA"/>
</dbReference>
<dbReference type="InterPro" id="IPR055644">
    <property type="entry name" value="DUF7220"/>
</dbReference>
<feature type="transmembrane region" description="Helical" evidence="1">
    <location>
        <begin position="44"/>
        <end position="61"/>
    </location>
</feature>
<dbReference type="Pfam" id="PF23858">
    <property type="entry name" value="DUF7220"/>
    <property type="match status" value="1"/>
</dbReference>
<evidence type="ECO:0000313" key="3">
    <source>
        <dbReference type="EMBL" id="CAB5208760.1"/>
    </source>
</evidence>
<proteinExistence type="predicted"/>
<feature type="transmembrane region" description="Helical" evidence="1">
    <location>
        <begin position="12"/>
        <end position="38"/>
    </location>
</feature>
<evidence type="ECO:0000313" key="2">
    <source>
        <dbReference type="EMBL" id="CAB4124693.1"/>
    </source>
</evidence>
<keyword evidence="1" id="KW-1133">Transmembrane helix</keyword>
<reference evidence="2" key="1">
    <citation type="submission" date="2020-04" db="EMBL/GenBank/DDBJ databases">
        <authorList>
            <person name="Chiriac C."/>
            <person name="Salcher M."/>
            <person name="Ghai R."/>
            <person name="Kavagutti S V."/>
        </authorList>
    </citation>
    <scope>NUCLEOTIDE SEQUENCE</scope>
</reference>
<evidence type="ECO:0000256" key="1">
    <source>
        <dbReference type="SAM" id="Phobius"/>
    </source>
</evidence>
<accession>A0A6J5KUR7</accession>
<gene>
    <name evidence="3" type="ORF">UFOVP181_152</name>
    <name evidence="2" type="ORF">UFOVP57_10</name>
</gene>
<organism evidence="2">
    <name type="scientific">uncultured Caudovirales phage</name>
    <dbReference type="NCBI Taxonomy" id="2100421"/>
    <lineage>
        <taxon>Viruses</taxon>
        <taxon>Duplodnaviria</taxon>
        <taxon>Heunggongvirae</taxon>
        <taxon>Uroviricota</taxon>
        <taxon>Caudoviricetes</taxon>
        <taxon>Peduoviridae</taxon>
        <taxon>Maltschvirus</taxon>
        <taxon>Maltschvirus maltsch</taxon>
    </lineage>
</organism>
<sequence>MQQSKLESLTEVCVNVAIGWVIALITQLVVFPMFGINVTVGEQLSISVIFTVVSIIRGYAIRRWFNAGIHKIVIAFVRRCNAR</sequence>
<protein>
    <submittedName>
        <fullName evidence="2">Uncharacterized protein</fullName>
    </submittedName>
</protein>
<name>A0A6J5KUR7_9CAUD</name>
<keyword evidence="1" id="KW-0472">Membrane</keyword>
<keyword evidence="1" id="KW-0812">Transmembrane</keyword>
<dbReference type="EMBL" id="LR796187">
    <property type="protein sequence ID" value="CAB4124693.1"/>
    <property type="molecule type" value="Genomic_DNA"/>
</dbReference>